<evidence type="ECO:0000259" key="2">
    <source>
        <dbReference type="PROSITE" id="PS50075"/>
    </source>
</evidence>
<feature type="transmembrane region" description="Helical" evidence="1">
    <location>
        <begin position="932"/>
        <end position="954"/>
    </location>
</feature>
<dbReference type="SUPFAM" id="SSF56801">
    <property type="entry name" value="Acetyl-CoA synthetase-like"/>
    <property type="match status" value="1"/>
</dbReference>
<dbReference type="OrthoDB" id="9803968at2"/>
<dbReference type="InterPro" id="IPR045851">
    <property type="entry name" value="AMP-bd_C_sf"/>
</dbReference>
<dbReference type="Proteomes" id="UP000236884">
    <property type="component" value="Chromosome"/>
</dbReference>
<dbReference type="PANTHER" id="PTHR45527:SF1">
    <property type="entry name" value="FATTY ACID SYNTHASE"/>
    <property type="match status" value="1"/>
</dbReference>
<reference evidence="3 4" key="1">
    <citation type="submission" date="2015-08" db="EMBL/GenBank/DDBJ databases">
        <title>Investigation of the bacterial diversity of lava forest soil.</title>
        <authorList>
            <person name="Lee J.S."/>
        </authorList>
    </citation>
    <scope>NUCLEOTIDE SEQUENCE [LARGE SCALE GENOMIC DNA]</scope>
    <source>
        <strain evidence="3 4">GJW-30</strain>
    </source>
</reference>
<dbReference type="InterPro" id="IPR011004">
    <property type="entry name" value="Trimer_LpxA-like_sf"/>
</dbReference>
<dbReference type="NCBIfam" id="TIGR01733">
    <property type="entry name" value="AA-adenyl-dom"/>
    <property type="match status" value="1"/>
</dbReference>
<dbReference type="InterPro" id="IPR010071">
    <property type="entry name" value="AA_adenyl_dom"/>
</dbReference>
<feature type="transmembrane region" description="Helical" evidence="1">
    <location>
        <begin position="739"/>
        <end position="762"/>
    </location>
</feature>
<dbReference type="GO" id="GO:0031177">
    <property type="term" value="F:phosphopantetheine binding"/>
    <property type="evidence" value="ECO:0007669"/>
    <property type="project" value="TreeGrafter"/>
</dbReference>
<dbReference type="InterPro" id="IPR025110">
    <property type="entry name" value="AMP-bd_C"/>
</dbReference>
<dbReference type="GO" id="GO:0005737">
    <property type="term" value="C:cytoplasm"/>
    <property type="evidence" value="ECO:0007669"/>
    <property type="project" value="TreeGrafter"/>
</dbReference>
<dbReference type="Pfam" id="PF13193">
    <property type="entry name" value="AMP-binding_C"/>
    <property type="match status" value="1"/>
</dbReference>
<keyword evidence="4" id="KW-1185">Reference proteome</keyword>
<dbReference type="CDD" id="cd05930">
    <property type="entry name" value="A_NRPS"/>
    <property type="match status" value="1"/>
</dbReference>
<dbReference type="GO" id="GO:0044550">
    <property type="term" value="P:secondary metabolite biosynthetic process"/>
    <property type="evidence" value="ECO:0007669"/>
    <property type="project" value="TreeGrafter"/>
</dbReference>
<organism evidence="3 4">
    <name type="scientific">Variibacter gotjawalensis</name>
    <dbReference type="NCBI Taxonomy" id="1333996"/>
    <lineage>
        <taxon>Bacteria</taxon>
        <taxon>Pseudomonadati</taxon>
        <taxon>Pseudomonadota</taxon>
        <taxon>Alphaproteobacteria</taxon>
        <taxon>Hyphomicrobiales</taxon>
        <taxon>Nitrobacteraceae</taxon>
        <taxon>Variibacter</taxon>
    </lineage>
</organism>
<keyword evidence="1" id="KW-0812">Transmembrane</keyword>
<feature type="domain" description="Carrier" evidence="2">
    <location>
        <begin position="559"/>
        <end position="636"/>
    </location>
</feature>
<dbReference type="KEGG" id="vgo:GJW-30_1_01862"/>
<dbReference type="InterPro" id="IPR012728">
    <property type="entry name" value="Pls/PosA_C"/>
</dbReference>
<feature type="transmembrane region" description="Helical" evidence="1">
    <location>
        <begin position="1178"/>
        <end position="1199"/>
    </location>
</feature>
<accession>A0A0S3PTW5</accession>
<dbReference type="Gene3D" id="1.10.1200.10">
    <property type="entry name" value="ACP-like"/>
    <property type="match status" value="1"/>
</dbReference>
<dbReference type="Pfam" id="PF00501">
    <property type="entry name" value="AMP-binding"/>
    <property type="match status" value="1"/>
</dbReference>
<sequence>MQSSDIDVVGDTDEKPRIEKGIAQAPLGRARGGGVQVVIREHTNNAVRWKQGERLHNLIEDACQRFADLEAIVTDNETLTYAQYDRRANQMARYLMDQGVRSGDRVALLFDKSPETYIAMLAVMKVNAAYVPLDAAFPIERVRFILGDAEVSAIVSISSYAERLSTLDVPKILVDADKRAILAKDDSPLTDVPPPIEPLAYIIYTSGTTGNPKGVGIGHASICNFVRVAAELYGYKPGDRIYQGMTIAFDFSIEETWVPMIAGATLIPARSGSAMMGDELGDFLRDRHVTIMACCPTLLATIEQDVPELRLLLVGGEACPHNLVARWYRPGRQILNSYGPTEATVTCTLTELKPDKPVTIGIPLSTYSIVILDPVEDKTMATGELGEIGIAGIGLALGYLNRDELTMKKFIKDFLQIDNNPSGRIYRTGDLGRIDENGEIDYRGRIDTQVKIRGYRIELTEIEQVLLDLPEVAQAAVTTFEPEEGLVEIVAYYAFKHGLSVERDAISQHLRSKLPPYMVPAFLEQLDAIPMTLSNKADHKKLPKPNLQRFAPAEQGYVPPKNDTERTLSTVLAEVLRLERVSTESHFFEDLGANSLIMARFCSLLRKNPDMANVSMRDIYQNPTLADLALHLAGTEETTVVTTREVFHKPSDLSYILCGAGQLAFYALYALFGLWVLDIGYRWAAAPETALAIFARSVVFAAGSFVVLTGISIVVKWLLIGRFSQRAIPIWSFAYYRFWVVMTMMRTSPIAAFYGTPIYNVYLRLMGAKIGRNAVIACIHPPICADVIEIGDNTILRKDSIVLGYRAQSNFIHIAPVKIGDNAFVGEASVLDIDTVMGDNTQLGHASSLQSGQRVPDGKHYHGSPAVETTSDYCQVEGKEASALRHAFFGSVELIALILVAGPLPVLGYHYWEQYSAATGVKLLEGSSILSLFGLSAILYFGVVVLGLASVLIIPRVCNMFLKPNVTYSMFGFHHLMQTIILRVSNARFYTVLFGDSAFITSYMSYVGWNMNTVIQTGSNMGSNQRHDNPFYCNIGTGTMVSDGLSMINTQMSATAFQLQETKIGENSYLGNDIFYPPNGKTGVNVLLATKAMIPIDGPVRENVGILGSPSFEIPRMVDRDRAMNATIDEDKRQEALKKKNVYNLVTALMFLGAQWMSFFIGLVLWSVALTHYDRFGLFGLLFAAGAIVVAYIALFVLLERASLQFGRLKPQLASIYDPYFWHHERHWKMGESPAAGLFPGTPFRPMIYRLLGMKVGRKVFDCSRSITERTLTEVGTYANLNEGSVLQAHSLEEGVFKSDFIRMGLGCTVGPGAFVHYGVTMENHVVLDADSFLMKGETLDDNTGWRGNPAKLARNHADYAQPRSNITIMAMAAE</sequence>
<evidence type="ECO:0000313" key="4">
    <source>
        <dbReference type="Proteomes" id="UP000236884"/>
    </source>
</evidence>
<dbReference type="PROSITE" id="PS50075">
    <property type="entry name" value="CARRIER"/>
    <property type="match status" value="1"/>
</dbReference>
<dbReference type="FunFam" id="3.40.50.980:FF:000001">
    <property type="entry name" value="Non-ribosomal peptide synthetase"/>
    <property type="match status" value="1"/>
</dbReference>
<protein>
    <submittedName>
        <fullName evidence="3">Linear gramicidin synthase subunit D</fullName>
    </submittedName>
</protein>
<dbReference type="InterPro" id="IPR000873">
    <property type="entry name" value="AMP-dep_synth/lig_dom"/>
</dbReference>
<dbReference type="InterPro" id="IPR042099">
    <property type="entry name" value="ANL_N_sf"/>
</dbReference>
<dbReference type="EMBL" id="AP014946">
    <property type="protein sequence ID" value="BAT59331.1"/>
    <property type="molecule type" value="Genomic_DNA"/>
</dbReference>
<dbReference type="Gene3D" id="3.40.50.12780">
    <property type="entry name" value="N-terminal domain of ligase-like"/>
    <property type="match status" value="1"/>
</dbReference>
<dbReference type="Pfam" id="PF00550">
    <property type="entry name" value="PP-binding"/>
    <property type="match status" value="1"/>
</dbReference>
<feature type="transmembrane region" description="Helical" evidence="1">
    <location>
        <begin position="653"/>
        <end position="677"/>
    </location>
</feature>
<dbReference type="Gene3D" id="3.30.300.30">
    <property type="match status" value="1"/>
</dbReference>
<dbReference type="RefSeq" id="WP_096354562.1">
    <property type="nucleotide sequence ID" value="NZ_AP014946.1"/>
</dbReference>
<dbReference type="InterPro" id="IPR009081">
    <property type="entry name" value="PP-bd_ACP"/>
</dbReference>
<keyword evidence="1" id="KW-0472">Membrane</keyword>
<dbReference type="SUPFAM" id="SSF51161">
    <property type="entry name" value="Trimeric LpxA-like enzymes"/>
    <property type="match status" value="2"/>
</dbReference>
<dbReference type="GO" id="GO:0043041">
    <property type="term" value="P:amino acid activation for nonribosomal peptide biosynthetic process"/>
    <property type="evidence" value="ECO:0007669"/>
    <property type="project" value="TreeGrafter"/>
</dbReference>
<name>A0A0S3PTW5_9BRAD</name>
<dbReference type="NCBIfam" id="TIGR02353">
    <property type="entry name" value="NRPS_term_dom"/>
    <property type="match status" value="1"/>
</dbReference>
<gene>
    <name evidence="3" type="primary">lgrD</name>
    <name evidence="3" type="ORF">GJW-30_1_01862</name>
</gene>
<proteinExistence type="predicted"/>
<dbReference type="InterPro" id="IPR020845">
    <property type="entry name" value="AMP-binding_CS"/>
</dbReference>
<dbReference type="SUPFAM" id="SSF47336">
    <property type="entry name" value="ACP-like"/>
    <property type="match status" value="1"/>
</dbReference>
<feature type="transmembrane region" description="Helical" evidence="1">
    <location>
        <begin position="1142"/>
        <end position="1166"/>
    </location>
</feature>
<evidence type="ECO:0000256" key="1">
    <source>
        <dbReference type="SAM" id="Phobius"/>
    </source>
</evidence>
<keyword evidence="1" id="KW-1133">Transmembrane helix</keyword>
<feature type="transmembrane region" description="Helical" evidence="1">
    <location>
        <begin position="894"/>
        <end position="912"/>
    </location>
</feature>
<dbReference type="PROSITE" id="PS00455">
    <property type="entry name" value="AMP_BINDING"/>
    <property type="match status" value="1"/>
</dbReference>
<feature type="transmembrane region" description="Helical" evidence="1">
    <location>
        <begin position="698"/>
        <end position="719"/>
    </location>
</feature>
<dbReference type="InterPro" id="IPR036736">
    <property type="entry name" value="ACP-like_sf"/>
</dbReference>
<dbReference type="PANTHER" id="PTHR45527">
    <property type="entry name" value="NONRIBOSOMAL PEPTIDE SYNTHETASE"/>
    <property type="match status" value="1"/>
</dbReference>
<dbReference type="Gene3D" id="2.160.10.10">
    <property type="entry name" value="Hexapeptide repeat proteins"/>
    <property type="match status" value="2"/>
</dbReference>
<evidence type="ECO:0000313" key="3">
    <source>
        <dbReference type="EMBL" id="BAT59331.1"/>
    </source>
</evidence>